<dbReference type="RefSeq" id="WP_379857747.1">
    <property type="nucleotide sequence ID" value="NZ_JBHZQA010000004.1"/>
</dbReference>
<proteinExistence type="predicted"/>
<evidence type="ECO:0000313" key="2">
    <source>
        <dbReference type="Proteomes" id="UP001600039"/>
    </source>
</evidence>
<dbReference type="InterPro" id="IPR012292">
    <property type="entry name" value="Globin/Proto"/>
</dbReference>
<dbReference type="Proteomes" id="UP001600039">
    <property type="component" value="Unassembled WGS sequence"/>
</dbReference>
<dbReference type="CDD" id="cd08916">
    <property type="entry name" value="TrHb3_P"/>
    <property type="match status" value="1"/>
</dbReference>
<gene>
    <name evidence="1" type="ORF">ACFX5D_08190</name>
</gene>
<dbReference type="SUPFAM" id="SSF46458">
    <property type="entry name" value="Globin-like"/>
    <property type="match status" value="1"/>
</dbReference>
<comment type="caution">
    <text evidence="1">The sequence shown here is derived from an EMBL/GenBank/DDBJ whole genome shotgun (WGS) entry which is preliminary data.</text>
</comment>
<dbReference type="InterPro" id="IPR009050">
    <property type="entry name" value="Globin-like_sf"/>
</dbReference>
<name>A0ABW6HM83_9FLAO</name>
<sequence>MKTDIKNRTDIEILINAFYDKIKTDSKIGYFFTEIAHVNWEKHLPKMYDFWENVMFSTGDFVGNPMDKHKELHQKSTMTKAHFLHWNALFDETVDELFAGEKAAEIKQRAANIATAMMYKTLG</sequence>
<reference evidence="1 2" key="1">
    <citation type="submission" date="2024-06" db="EMBL/GenBank/DDBJ databases">
        <title>Flavobacterium spp. isolated from glacier.</title>
        <authorList>
            <person name="Han D."/>
        </authorList>
    </citation>
    <scope>NUCLEOTIDE SEQUENCE [LARGE SCALE GENOMIC DNA]</scope>
    <source>
        <strain evidence="1 2">LB3P45</strain>
    </source>
</reference>
<keyword evidence="2" id="KW-1185">Reference proteome</keyword>
<protein>
    <submittedName>
        <fullName evidence="1">Group III truncated hemoglobin</fullName>
    </submittedName>
</protein>
<accession>A0ABW6HM83</accession>
<organism evidence="1 2">
    <name type="scientific">Flavobacterium fructosi</name>
    <dbReference type="NCBI Taxonomy" id="3230416"/>
    <lineage>
        <taxon>Bacteria</taxon>
        <taxon>Pseudomonadati</taxon>
        <taxon>Bacteroidota</taxon>
        <taxon>Flavobacteriia</taxon>
        <taxon>Flavobacteriales</taxon>
        <taxon>Flavobacteriaceae</taxon>
        <taxon>Flavobacterium</taxon>
    </lineage>
</organism>
<evidence type="ECO:0000313" key="1">
    <source>
        <dbReference type="EMBL" id="MFE3847940.1"/>
    </source>
</evidence>
<dbReference type="Gene3D" id="1.10.490.10">
    <property type="entry name" value="Globins"/>
    <property type="match status" value="1"/>
</dbReference>
<dbReference type="EMBL" id="JBHZQA010000004">
    <property type="protein sequence ID" value="MFE3847940.1"/>
    <property type="molecule type" value="Genomic_DNA"/>
</dbReference>